<evidence type="ECO:0000256" key="2">
    <source>
        <dbReference type="SAM" id="MobiDB-lite"/>
    </source>
</evidence>
<dbReference type="SUPFAM" id="SSF47473">
    <property type="entry name" value="EF-hand"/>
    <property type="match status" value="1"/>
</dbReference>
<proteinExistence type="predicted"/>
<comment type="caution">
    <text evidence="4">The sequence shown here is derived from an EMBL/GenBank/DDBJ whole genome shotgun (WGS) entry which is preliminary data.</text>
</comment>
<evidence type="ECO:0000313" key="5">
    <source>
        <dbReference type="Proteomes" id="UP000541610"/>
    </source>
</evidence>
<feature type="region of interest" description="Disordered" evidence="2">
    <location>
        <begin position="106"/>
        <end position="134"/>
    </location>
</feature>
<dbReference type="PROSITE" id="PS00018">
    <property type="entry name" value="EF_HAND_1"/>
    <property type="match status" value="1"/>
</dbReference>
<reference evidence="4 5" key="1">
    <citation type="submission" date="2020-04" db="EMBL/GenBank/DDBJ databases">
        <title>Perkinsus olseni comparative genomics.</title>
        <authorList>
            <person name="Bogema D.R."/>
        </authorList>
    </citation>
    <scope>NUCLEOTIDE SEQUENCE [LARGE SCALE GENOMIC DNA]</scope>
    <source>
        <strain evidence="4">00978-12</strain>
    </source>
</reference>
<accession>A0A7J6NPI3</accession>
<evidence type="ECO:0000313" key="4">
    <source>
        <dbReference type="EMBL" id="KAF4685490.1"/>
    </source>
</evidence>
<feature type="compositionally biased region" description="Acidic residues" evidence="2">
    <location>
        <begin position="108"/>
        <end position="124"/>
    </location>
</feature>
<dbReference type="InterPro" id="IPR011992">
    <property type="entry name" value="EF-hand-dom_pair"/>
</dbReference>
<gene>
    <name evidence="4" type="ORF">FOZ60_006519</name>
</gene>
<feature type="region of interest" description="Disordered" evidence="2">
    <location>
        <begin position="175"/>
        <end position="197"/>
    </location>
</feature>
<dbReference type="Gene3D" id="1.10.238.10">
    <property type="entry name" value="EF-hand"/>
    <property type="match status" value="1"/>
</dbReference>
<dbReference type="InterPro" id="IPR002048">
    <property type="entry name" value="EF_hand_dom"/>
</dbReference>
<keyword evidence="1" id="KW-0106">Calcium</keyword>
<dbReference type="Proteomes" id="UP000541610">
    <property type="component" value="Unassembled WGS sequence"/>
</dbReference>
<dbReference type="SMART" id="SM00054">
    <property type="entry name" value="EFh"/>
    <property type="match status" value="1"/>
</dbReference>
<evidence type="ECO:0000256" key="1">
    <source>
        <dbReference type="ARBA" id="ARBA00022837"/>
    </source>
</evidence>
<protein>
    <recommendedName>
        <fullName evidence="3">EF-hand domain-containing protein</fullName>
    </recommendedName>
</protein>
<dbReference type="OrthoDB" id="26525at2759"/>
<dbReference type="EMBL" id="JABANP010000261">
    <property type="protein sequence ID" value="KAF4685490.1"/>
    <property type="molecule type" value="Genomic_DNA"/>
</dbReference>
<name>A0A7J6NPI3_PEROL</name>
<dbReference type="InterPro" id="IPR018247">
    <property type="entry name" value="EF_Hand_1_Ca_BS"/>
</dbReference>
<feature type="domain" description="EF-hand" evidence="3">
    <location>
        <begin position="252"/>
        <end position="287"/>
    </location>
</feature>
<evidence type="ECO:0000259" key="3">
    <source>
        <dbReference type="PROSITE" id="PS50222"/>
    </source>
</evidence>
<dbReference type="GO" id="GO:0005509">
    <property type="term" value="F:calcium ion binding"/>
    <property type="evidence" value="ECO:0007669"/>
    <property type="project" value="InterPro"/>
</dbReference>
<dbReference type="PROSITE" id="PS50222">
    <property type="entry name" value="EF_HAND_2"/>
    <property type="match status" value="1"/>
</dbReference>
<feature type="compositionally biased region" description="Basic and acidic residues" evidence="2">
    <location>
        <begin position="184"/>
        <end position="197"/>
    </location>
</feature>
<organism evidence="4 5">
    <name type="scientific">Perkinsus olseni</name>
    <name type="common">Perkinsus atlanticus</name>
    <dbReference type="NCBI Taxonomy" id="32597"/>
    <lineage>
        <taxon>Eukaryota</taxon>
        <taxon>Sar</taxon>
        <taxon>Alveolata</taxon>
        <taxon>Perkinsozoa</taxon>
        <taxon>Perkinsea</taxon>
        <taxon>Perkinsida</taxon>
        <taxon>Perkinsidae</taxon>
        <taxon>Perkinsus</taxon>
    </lineage>
</organism>
<sequence length="378" mass="42780">MRIEEKEVAVVGAIRADEDRDELEFTELCTKLSENEEIRRILDEDFILTGMEPAEGEEVVDERLLVCECEDGVVDAESLKLMMDRKEFSALKRKVSLTKDVHLRSTTDDDTLQESESVTQEDTENGGRGANLWETLPPSNGVHRLCMYKSASIYAKLLPMFDEIIILIRDRVVSDPAPAGPGGPRDRTSSGDRKPSLKELSDRYNINIIRLAWLSEQFGTLLPDGHDDYPDNPQSLSKSAVRGLAEELCPEITDEEFEAKWEIIDADRSGSLEFDEFVEWMALDEFDIDDAHRNMVCKRLQKICSRSYKGSPHFFYWLAISHTTYARGDPGALTQEHVSLQHVGESRELVARVEAPQRWSLTVRASRLGCAVACWPPV</sequence>
<dbReference type="AlphaFoldDB" id="A0A7J6NPI3"/>